<keyword evidence="5" id="KW-0769">Symport</keyword>
<feature type="transmembrane region" description="Helical" evidence="9">
    <location>
        <begin position="62"/>
        <end position="83"/>
    </location>
</feature>
<feature type="transmembrane region" description="Helical" evidence="9">
    <location>
        <begin position="460"/>
        <end position="479"/>
    </location>
</feature>
<keyword evidence="4 9" id="KW-0812">Transmembrane</keyword>
<evidence type="ECO:0000256" key="7">
    <source>
        <dbReference type="ARBA" id="ARBA00023136"/>
    </source>
</evidence>
<comment type="subcellular location">
    <subcellularLocation>
        <location evidence="1">Cell membrane</location>
        <topology evidence="1">Multi-pass membrane protein</topology>
    </subcellularLocation>
</comment>
<evidence type="ECO:0000313" key="13">
    <source>
        <dbReference type="Proteomes" id="UP000256970"/>
    </source>
</evidence>
<feature type="domain" description="Major facilitator superfamily (MFS) profile" evidence="10">
    <location>
        <begin position="1"/>
        <end position="581"/>
    </location>
</feature>
<organism evidence="11 13">
    <name type="scientific">Tetradesmus obliquus</name>
    <name type="common">Green alga</name>
    <name type="synonym">Acutodesmus obliquus</name>
    <dbReference type="NCBI Taxonomy" id="3088"/>
    <lineage>
        <taxon>Eukaryota</taxon>
        <taxon>Viridiplantae</taxon>
        <taxon>Chlorophyta</taxon>
        <taxon>core chlorophytes</taxon>
        <taxon>Chlorophyceae</taxon>
        <taxon>CS clade</taxon>
        <taxon>Sphaeropleales</taxon>
        <taxon>Scenedesmaceae</taxon>
        <taxon>Tetradesmus</taxon>
    </lineage>
</organism>
<feature type="transmembrane region" description="Helical" evidence="9">
    <location>
        <begin position="175"/>
        <end position="194"/>
    </location>
</feature>
<feature type="transmembrane region" description="Helical" evidence="9">
    <location>
        <begin position="524"/>
        <end position="545"/>
    </location>
</feature>
<dbReference type="GO" id="GO:0005886">
    <property type="term" value="C:plasma membrane"/>
    <property type="evidence" value="ECO:0007669"/>
    <property type="project" value="UniProtKB-SubCell"/>
</dbReference>
<keyword evidence="2" id="KW-0813">Transport</keyword>
<evidence type="ECO:0000256" key="9">
    <source>
        <dbReference type="SAM" id="Phobius"/>
    </source>
</evidence>
<dbReference type="GO" id="GO:0015293">
    <property type="term" value="F:symporter activity"/>
    <property type="evidence" value="ECO:0007669"/>
    <property type="project" value="UniProtKB-KW"/>
</dbReference>
<keyword evidence="3" id="KW-1003">Cell membrane</keyword>
<dbReference type="PANTHER" id="PTHR43528:SF1">
    <property type="entry name" value="ALPHA-KETOGLUTARATE PERMEASE"/>
    <property type="match status" value="1"/>
</dbReference>
<dbReference type="Gene3D" id="1.20.1250.20">
    <property type="entry name" value="MFS general substrate transporter like domains"/>
    <property type="match status" value="2"/>
</dbReference>
<feature type="transmembrane region" description="Helical" evidence="9">
    <location>
        <begin position="139"/>
        <end position="163"/>
    </location>
</feature>
<dbReference type="SUPFAM" id="SSF103473">
    <property type="entry name" value="MFS general substrate transporter"/>
    <property type="match status" value="1"/>
</dbReference>
<dbReference type="InterPro" id="IPR051084">
    <property type="entry name" value="H+-coupled_symporters"/>
</dbReference>
<name>A0A383V8B3_TETOB</name>
<accession>A0A383V8B3</accession>
<keyword evidence="7 9" id="KW-0472">Membrane</keyword>
<evidence type="ECO:0000256" key="6">
    <source>
        <dbReference type="ARBA" id="ARBA00022989"/>
    </source>
</evidence>
<dbReference type="InterPro" id="IPR036259">
    <property type="entry name" value="MFS_trans_sf"/>
</dbReference>
<feature type="compositionally biased region" description="Polar residues" evidence="8">
    <location>
        <begin position="279"/>
        <end position="294"/>
    </location>
</feature>
<keyword evidence="13" id="KW-1185">Reference proteome</keyword>
<feature type="transmembrane region" description="Helical" evidence="9">
    <location>
        <begin position="551"/>
        <end position="573"/>
    </location>
</feature>
<dbReference type="EMBL" id="FNXT01001219">
    <property type="protein sequence ID" value="SZX74678.1"/>
    <property type="molecule type" value="Genomic_DNA"/>
</dbReference>
<evidence type="ECO:0000256" key="3">
    <source>
        <dbReference type="ARBA" id="ARBA00022475"/>
    </source>
</evidence>
<dbReference type="PROSITE" id="PS00217">
    <property type="entry name" value="SUGAR_TRANSPORT_2"/>
    <property type="match status" value="1"/>
</dbReference>
<evidence type="ECO:0000256" key="5">
    <source>
        <dbReference type="ARBA" id="ARBA00022847"/>
    </source>
</evidence>
<protein>
    <recommendedName>
        <fullName evidence="10">Major facilitator superfamily (MFS) profile domain-containing protein</fullName>
    </recommendedName>
</protein>
<feature type="transmembrane region" description="Helical" evidence="9">
    <location>
        <begin position="29"/>
        <end position="50"/>
    </location>
</feature>
<gene>
    <name evidence="12" type="ORF">BQ4739_LOCUS14998</name>
    <name evidence="11" type="ORF">BQ4739_LOCUS1717</name>
</gene>
<dbReference type="PANTHER" id="PTHR43528">
    <property type="entry name" value="ALPHA-KETOGLUTARATE PERMEASE"/>
    <property type="match status" value="1"/>
</dbReference>
<dbReference type="InterPro" id="IPR005828">
    <property type="entry name" value="MFS_sugar_transport-like"/>
</dbReference>
<keyword evidence="6 9" id="KW-1133">Transmembrane helix</keyword>
<reference evidence="11 13" key="1">
    <citation type="submission" date="2016-10" db="EMBL/GenBank/DDBJ databases">
        <authorList>
            <person name="Cai Z."/>
        </authorList>
    </citation>
    <scope>NUCLEOTIDE SEQUENCE [LARGE SCALE GENOMIC DNA]</scope>
</reference>
<dbReference type="Proteomes" id="UP000256970">
    <property type="component" value="Unassembled WGS sequence"/>
</dbReference>
<evidence type="ECO:0000256" key="8">
    <source>
        <dbReference type="SAM" id="MobiDB-lite"/>
    </source>
</evidence>
<evidence type="ECO:0000313" key="11">
    <source>
        <dbReference type="EMBL" id="SZX61200.1"/>
    </source>
</evidence>
<dbReference type="PROSITE" id="PS50850">
    <property type="entry name" value="MFS"/>
    <property type="match status" value="1"/>
</dbReference>
<feature type="transmembrane region" description="Helical" evidence="9">
    <location>
        <begin position="430"/>
        <end position="448"/>
    </location>
</feature>
<dbReference type="InterPro" id="IPR005829">
    <property type="entry name" value="Sugar_transporter_CS"/>
</dbReference>
<dbReference type="Pfam" id="PF00083">
    <property type="entry name" value="Sugar_tr"/>
    <property type="match status" value="1"/>
</dbReference>
<feature type="transmembrane region" description="Helical" evidence="9">
    <location>
        <begin position="390"/>
        <end position="410"/>
    </location>
</feature>
<evidence type="ECO:0000256" key="4">
    <source>
        <dbReference type="ARBA" id="ARBA00022692"/>
    </source>
</evidence>
<proteinExistence type="predicted"/>
<evidence type="ECO:0000256" key="2">
    <source>
        <dbReference type="ARBA" id="ARBA00022448"/>
    </source>
</evidence>
<dbReference type="AlphaFoldDB" id="A0A383V8B3"/>
<sequence>MFDFTVYAQLSTVLTAVFFPSSSESASLLSFWGVFAVGFISRPLGAMLFGHVGDAYGRRITMLLTILLITLPTVLIGCLPSYHMIGIAAPVLLAILRFLQAPVLLAILRFLQGLAVGGEFGGCIVYLFEIAPKHRKGLFSSFGQAAIAPGIILGILVCLAVIYPCSKAQLELWGWRIPFLVTIITTPIAIIMRMHMPEPYEFMESAGKMKLERVASTAAHKVARTYSRQISKQASSVRPVTSHQLSRRLHDMTHVVASPLASPHQSSLLEEDDDAYFLNTDSSNATKPTDNNNNKDAAASTASDVAGAKAAHKTQSYKKAGSIKLYASPSMKKDADAASPFHHQQLELQLDHDNDPTMQECEKAYAKEVTQLAPKIKHHVPLAVLFKDHWVSLLLQFLLEAALGSGFYTWFSWAPAYVRTAGHVKLTTSLWAVLLGMIAFLVMVPLGGHLSDKGAPKVTCFMALNVVSAAICIPVLLALHTGSLVAVFLLLPLMMGITGLLGGFNVSILPLMYPAGVRASGFNIGHNAAMVAFGGCLPFMIQALSMALQPGAVAAGVILIILAVVALCAAVGIMKHVPMMDARGNNHDHVPAGAVAGAHQV</sequence>
<feature type="region of interest" description="Disordered" evidence="8">
    <location>
        <begin position="279"/>
        <end position="300"/>
    </location>
</feature>
<dbReference type="InterPro" id="IPR020846">
    <property type="entry name" value="MFS_dom"/>
</dbReference>
<feature type="transmembrane region" description="Helical" evidence="9">
    <location>
        <begin position="485"/>
        <end position="512"/>
    </location>
</feature>
<evidence type="ECO:0000313" key="12">
    <source>
        <dbReference type="EMBL" id="SZX74678.1"/>
    </source>
</evidence>
<feature type="transmembrane region" description="Helical" evidence="9">
    <location>
        <begin position="103"/>
        <end position="127"/>
    </location>
</feature>
<evidence type="ECO:0000256" key="1">
    <source>
        <dbReference type="ARBA" id="ARBA00004651"/>
    </source>
</evidence>
<evidence type="ECO:0000259" key="10">
    <source>
        <dbReference type="PROSITE" id="PS50850"/>
    </source>
</evidence>
<dbReference type="EMBL" id="FNXT01000131">
    <property type="protein sequence ID" value="SZX61200.1"/>
    <property type="molecule type" value="Genomic_DNA"/>
</dbReference>